<dbReference type="AlphaFoldDB" id="A0A934NB60"/>
<dbReference type="Proteomes" id="UP000606991">
    <property type="component" value="Unassembled WGS sequence"/>
</dbReference>
<evidence type="ECO:0000313" key="2">
    <source>
        <dbReference type="EMBL" id="MBJ7595987.1"/>
    </source>
</evidence>
<proteinExistence type="predicted"/>
<keyword evidence="1" id="KW-0812">Transmembrane</keyword>
<evidence type="ECO:0000256" key="1">
    <source>
        <dbReference type="SAM" id="Phobius"/>
    </source>
</evidence>
<organism evidence="2 3">
    <name type="scientific">Candidatus Aeolococcus gillhamiae</name>
    <dbReference type="NCBI Taxonomy" id="3127015"/>
    <lineage>
        <taxon>Bacteria</taxon>
        <taxon>Bacillati</taxon>
        <taxon>Candidatus Dormiibacterota</taxon>
        <taxon>Candidatus Dormibacteria</taxon>
        <taxon>Candidatus Aeolococcales</taxon>
        <taxon>Candidatus Aeolococcaceae</taxon>
        <taxon>Candidatus Aeolococcus</taxon>
    </lineage>
</organism>
<feature type="transmembrane region" description="Helical" evidence="1">
    <location>
        <begin position="65"/>
        <end position="90"/>
    </location>
</feature>
<keyword evidence="1" id="KW-1133">Transmembrane helix</keyword>
<reference evidence="2 3" key="1">
    <citation type="submission" date="2020-10" db="EMBL/GenBank/DDBJ databases">
        <title>Ca. Dormibacterota MAGs.</title>
        <authorList>
            <person name="Montgomery K."/>
        </authorList>
    </citation>
    <scope>NUCLEOTIDE SEQUENCE [LARGE SCALE GENOMIC DNA]</scope>
    <source>
        <strain evidence="2">SC8812_S17_18</strain>
    </source>
</reference>
<dbReference type="RefSeq" id="WP_337313600.1">
    <property type="nucleotide sequence ID" value="NZ_JAEKNS010000143.1"/>
</dbReference>
<comment type="caution">
    <text evidence="2">The sequence shown here is derived from an EMBL/GenBank/DDBJ whole genome shotgun (WGS) entry which is preliminary data.</text>
</comment>
<gene>
    <name evidence="2" type="ORF">JF886_14235</name>
</gene>
<evidence type="ECO:0000313" key="3">
    <source>
        <dbReference type="Proteomes" id="UP000606991"/>
    </source>
</evidence>
<feature type="transmembrane region" description="Helical" evidence="1">
    <location>
        <begin position="31"/>
        <end position="53"/>
    </location>
</feature>
<accession>A0A934NB60</accession>
<protein>
    <submittedName>
        <fullName evidence="2">Uncharacterized protein</fullName>
    </submittedName>
</protein>
<sequence>MNTVVAGIVTASPNPNDVPGAPQLQQLLSGAMWLGIVSCIAAMILGGVALGLGRHAGNPHWAERGKVAIFGGFVGAFLIGAAGAVVTFAFSLGSQVSGS</sequence>
<keyword evidence="1" id="KW-0472">Membrane</keyword>
<dbReference type="EMBL" id="JAEKNS010000143">
    <property type="protein sequence ID" value="MBJ7595987.1"/>
    <property type="molecule type" value="Genomic_DNA"/>
</dbReference>
<name>A0A934NB60_9BACT</name>